<evidence type="ECO:0000256" key="5">
    <source>
        <dbReference type="ARBA" id="ARBA00023277"/>
    </source>
</evidence>
<dbReference type="EMBL" id="MCRJ01000120">
    <property type="protein sequence ID" value="ODN68959.1"/>
    <property type="molecule type" value="Genomic_DNA"/>
</dbReference>
<dbReference type="GO" id="GO:0033942">
    <property type="term" value="F:4-alpha-D-(1-&gt;4)-alpha-D-glucanotrehalose trehalohydrolase activity"/>
    <property type="evidence" value="ECO:0007669"/>
    <property type="project" value="UniProtKB-EC"/>
</dbReference>
<feature type="binding site" evidence="9">
    <location>
        <begin position="320"/>
        <end position="325"/>
    </location>
    <ligand>
        <name>substrate</name>
    </ligand>
</feature>
<feature type="binding site" evidence="9">
    <location>
        <begin position="251"/>
        <end position="255"/>
    </location>
    <ligand>
        <name>substrate</name>
    </ligand>
</feature>
<evidence type="ECO:0000256" key="4">
    <source>
        <dbReference type="ARBA" id="ARBA00022801"/>
    </source>
</evidence>
<feature type="domain" description="Glycosyl hydrolase family 13 catalytic" evidence="11">
    <location>
        <begin position="44"/>
        <end position="384"/>
    </location>
</feature>
<comment type="similarity">
    <text evidence="2">Belongs to the glycosyl hydrolase 13 family.</text>
</comment>
<sequence>MPDPGSRFQPDDVLGPSEVVDPAAFAWEDAGWTGRPWHEAVIYELHVGTFTQEGTFRAVIDRLDHLVRLGVTAIELMPVGEFGGTRNWGYDGVLPYAPDAAYGRPEDLKALIAAAHARGLMVLLDVIYNHFGPEGNFLPLYAPAFTPRHKTPWGDGIDYDGPSSRPMRDFVVHNVLYWLEEFHFDGLRLDAVHGIIDDSPVHLLDEIATRVAAMADGRQIHLVLENEENDPALLARDAGGLPRRYTAQWNDDVHHVLHTAATGESAGYYADYIGRSDLLGRALAEGFAFQGEEMPYRGAPRGEASGHLPPTAFVAFLQNHDQIGNRAFGDRITKATPPEPVRAAAAAYLLSPQIPMLFMGEEWAASTPFPFFVGFSGDLADAVREGRRSEFARFPEFRDPEQRETIPDPVAETTFRSAVLDWAETIREPHAGWLAWYNRILDARQRHVTPLLADLAGGDSQFEVIAPGGVAVRWRLAGGAMLHLHANLTGETMDGFPEAPGRSIWIEGREGASAGELGRWSVRWSVEN</sequence>
<dbReference type="NCBIfam" id="TIGR02402">
    <property type="entry name" value="trehalose_TreZ"/>
    <property type="match status" value="1"/>
</dbReference>
<evidence type="ECO:0000256" key="8">
    <source>
        <dbReference type="PIRSR" id="PIRSR006337-1"/>
    </source>
</evidence>
<keyword evidence="4 12" id="KW-0378">Hydrolase</keyword>
<dbReference type="Proteomes" id="UP000094622">
    <property type="component" value="Unassembled WGS sequence"/>
</dbReference>
<dbReference type="CDD" id="cd11325">
    <property type="entry name" value="AmyAc_GTHase"/>
    <property type="match status" value="1"/>
</dbReference>
<dbReference type="PANTHER" id="PTHR43651:SF11">
    <property type="entry name" value="MALTO-OLIGOSYLTREHALOSE TREHALOHYDROLASE"/>
    <property type="match status" value="1"/>
</dbReference>
<evidence type="ECO:0000313" key="13">
    <source>
        <dbReference type="Proteomes" id="UP000094622"/>
    </source>
</evidence>
<evidence type="ECO:0000256" key="3">
    <source>
        <dbReference type="ARBA" id="ARBA00022490"/>
    </source>
</evidence>
<dbReference type="PANTHER" id="PTHR43651">
    <property type="entry name" value="1,4-ALPHA-GLUCAN-BRANCHING ENZYME"/>
    <property type="match status" value="1"/>
</dbReference>
<name>A0A1E3GY02_9HYPH</name>
<proteinExistence type="inferred from homology"/>
<evidence type="ECO:0000313" key="12">
    <source>
        <dbReference type="EMBL" id="ODN68959.1"/>
    </source>
</evidence>
<dbReference type="EC" id="3.2.1.141" evidence="7"/>
<dbReference type="InterPro" id="IPR022567">
    <property type="entry name" value="DUF3459"/>
</dbReference>
<keyword evidence="5" id="KW-0119">Carbohydrate metabolism</keyword>
<evidence type="ECO:0000256" key="10">
    <source>
        <dbReference type="PIRSR" id="PIRSR006337-3"/>
    </source>
</evidence>
<dbReference type="Pfam" id="PF00128">
    <property type="entry name" value="Alpha-amylase"/>
    <property type="match status" value="1"/>
</dbReference>
<dbReference type="PIRSF" id="PIRSF006337">
    <property type="entry name" value="Trehalose_TreZ"/>
    <property type="match status" value="1"/>
</dbReference>
<keyword evidence="13" id="KW-1185">Reference proteome</keyword>
<evidence type="ECO:0000256" key="7">
    <source>
        <dbReference type="NCBIfam" id="TIGR02402"/>
    </source>
</evidence>
<keyword evidence="3" id="KW-0963">Cytoplasm</keyword>
<feature type="active site" description="Proton donor" evidence="8">
    <location>
        <position position="225"/>
    </location>
</feature>
<dbReference type="PATRIC" id="fig|1439726.3.peg.3943"/>
<gene>
    <name evidence="12" type="primary">treZ</name>
    <name evidence="12" type="ORF">A6302_03741</name>
</gene>
<accession>A0A1E3GY02</accession>
<dbReference type="SMART" id="SM00642">
    <property type="entry name" value="Aamy"/>
    <property type="match status" value="1"/>
</dbReference>
<dbReference type="GO" id="GO:0005992">
    <property type="term" value="P:trehalose biosynthetic process"/>
    <property type="evidence" value="ECO:0007669"/>
    <property type="project" value="UniProtKB-UniRule"/>
</dbReference>
<reference evidence="12 13" key="1">
    <citation type="submission" date="2016-07" db="EMBL/GenBank/DDBJ databases">
        <title>Draft Genome Sequence of Methylobrevis pamukkalensis PK2.</title>
        <authorList>
            <person name="Vasilenko O.V."/>
            <person name="Doronina N.V."/>
            <person name="Shmareva M.N."/>
            <person name="Tarlachkov S.V."/>
            <person name="Mustakhimov I."/>
            <person name="Trotsenko Y.A."/>
        </authorList>
    </citation>
    <scope>NUCLEOTIDE SEQUENCE [LARGE SCALE GENOMIC DNA]</scope>
    <source>
        <strain evidence="12 13">PK2</strain>
    </source>
</reference>
<dbReference type="Gene3D" id="3.20.20.80">
    <property type="entry name" value="Glycosidases"/>
    <property type="match status" value="1"/>
</dbReference>
<dbReference type="Pfam" id="PF11941">
    <property type="entry name" value="DUF3459"/>
    <property type="match status" value="1"/>
</dbReference>
<feature type="binding site" evidence="9">
    <location>
        <begin position="188"/>
        <end position="193"/>
    </location>
    <ligand>
        <name>substrate</name>
    </ligand>
</feature>
<dbReference type="InterPro" id="IPR017853">
    <property type="entry name" value="GH"/>
</dbReference>
<evidence type="ECO:0000256" key="2">
    <source>
        <dbReference type="ARBA" id="ARBA00008061"/>
    </source>
</evidence>
<evidence type="ECO:0000259" key="11">
    <source>
        <dbReference type="SMART" id="SM00642"/>
    </source>
</evidence>
<evidence type="ECO:0000256" key="9">
    <source>
        <dbReference type="PIRSR" id="PIRSR006337-2"/>
    </source>
</evidence>
<dbReference type="InterPro" id="IPR012768">
    <property type="entry name" value="Trehalose_TreZ"/>
</dbReference>
<dbReference type="Gene3D" id="1.10.10.760">
    <property type="entry name" value="E-set domains of sugar-utilizing enzymes"/>
    <property type="match status" value="1"/>
</dbReference>
<comment type="caution">
    <text evidence="12">The sequence shown here is derived from an EMBL/GenBank/DDBJ whole genome shotgun (WGS) entry which is preliminary data.</text>
</comment>
<evidence type="ECO:0000256" key="6">
    <source>
        <dbReference type="ARBA" id="ARBA00023295"/>
    </source>
</evidence>
<organism evidence="12 13">
    <name type="scientific">Methylobrevis pamukkalensis</name>
    <dbReference type="NCBI Taxonomy" id="1439726"/>
    <lineage>
        <taxon>Bacteria</taxon>
        <taxon>Pseudomonadati</taxon>
        <taxon>Pseudomonadota</taxon>
        <taxon>Alphaproteobacteria</taxon>
        <taxon>Hyphomicrobiales</taxon>
        <taxon>Pleomorphomonadaceae</taxon>
        <taxon>Methylobrevis</taxon>
    </lineage>
</organism>
<evidence type="ECO:0000256" key="1">
    <source>
        <dbReference type="ARBA" id="ARBA00004496"/>
    </source>
</evidence>
<comment type="subcellular location">
    <subcellularLocation>
        <location evidence="1 8">Cytoplasm</location>
    </subcellularLocation>
</comment>
<dbReference type="AlphaFoldDB" id="A0A1E3GY02"/>
<feature type="active site" description="Nucleophile" evidence="8">
    <location>
        <position position="190"/>
    </location>
</feature>
<dbReference type="InterPro" id="IPR006047">
    <property type="entry name" value="GH13_cat_dom"/>
</dbReference>
<dbReference type="InterPro" id="IPR044901">
    <property type="entry name" value="Trehalose_TreZ_E-set_sf"/>
</dbReference>
<dbReference type="GO" id="GO:0005737">
    <property type="term" value="C:cytoplasm"/>
    <property type="evidence" value="ECO:0007669"/>
    <property type="project" value="UniProtKB-SubCell"/>
</dbReference>
<feature type="site" description="Transition state stabilizer" evidence="10">
    <location>
        <position position="321"/>
    </location>
</feature>
<keyword evidence="6 12" id="KW-0326">Glycosidase</keyword>
<protein>
    <recommendedName>
        <fullName evidence="7">Malto-oligosyltrehalose trehalohydrolase</fullName>
        <ecNumber evidence="7">3.2.1.141</ecNumber>
    </recommendedName>
</protein>
<dbReference type="SUPFAM" id="SSF51445">
    <property type="entry name" value="(Trans)glycosidases"/>
    <property type="match status" value="1"/>
</dbReference>